<keyword evidence="1" id="KW-0479">Metal-binding</keyword>
<evidence type="ECO:0000256" key="1">
    <source>
        <dbReference type="RuleBase" id="RU365090"/>
    </source>
</evidence>
<gene>
    <name evidence="3" type="ORF">BN970_01866</name>
</gene>
<dbReference type="InterPro" id="IPR036135">
    <property type="entry name" value="MoeA_linker/N_sf"/>
</dbReference>
<protein>
    <recommendedName>
        <fullName evidence="1">Molybdopterin molybdenumtransferase</fullName>
        <ecNumber evidence="1">2.10.1.1</ecNumber>
    </recommendedName>
</protein>
<sequence length="97" mass="10221">MMRTVEEHQLVVAGLIKARAPQDVPLNDTLGLVLAADVVAPLSLPGFDNSAMDGYAVVADDVASASEETPVRLPVAEDIPAGRTDLLTLQREPRTAS</sequence>
<dbReference type="Gene3D" id="2.170.190.11">
    <property type="entry name" value="Molybdopterin biosynthesis moea protein, domain 3"/>
    <property type="match status" value="1"/>
</dbReference>
<evidence type="ECO:0000313" key="3">
    <source>
        <dbReference type="EMBL" id="CQD09577.1"/>
    </source>
</evidence>
<dbReference type="GO" id="GO:0046872">
    <property type="term" value="F:metal ion binding"/>
    <property type="evidence" value="ECO:0007669"/>
    <property type="project" value="UniProtKB-UniRule"/>
</dbReference>
<proteinExistence type="inferred from homology"/>
<comment type="cofactor">
    <cofactor evidence="1">
        <name>Mg(2+)</name>
        <dbReference type="ChEBI" id="CHEBI:18420"/>
    </cofactor>
</comment>
<keyword evidence="1" id="KW-0501">Molybdenum cofactor biosynthesis</keyword>
<comment type="similarity">
    <text evidence="1">Belongs to the MoeA family.</text>
</comment>
<dbReference type="PANTHER" id="PTHR10192:SF5">
    <property type="entry name" value="GEPHYRIN"/>
    <property type="match status" value="1"/>
</dbReference>
<name>A0A0U1D7E7_9MYCO</name>
<accession>A0A0U1D7E7</accession>
<dbReference type="Proteomes" id="UP000182227">
    <property type="component" value="Unassembled WGS sequence"/>
</dbReference>
<keyword evidence="1" id="KW-0460">Magnesium</keyword>
<evidence type="ECO:0000313" key="4">
    <source>
        <dbReference type="Proteomes" id="UP000182227"/>
    </source>
</evidence>
<dbReference type="EC" id="2.10.1.1" evidence="1"/>
<reference evidence="3 4" key="1">
    <citation type="submission" date="2015-03" db="EMBL/GenBank/DDBJ databases">
        <authorList>
            <person name="Murphy D."/>
        </authorList>
    </citation>
    <scope>NUCLEOTIDE SEQUENCE [LARGE SCALE GENOMIC DNA]</scope>
    <source>
        <strain evidence="3 4">D16</strain>
    </source>
</reference>
<dbReference type="Pfam" id="PF03453">
    <property type="entry name" value="MoeA_N"/>
    <property type="match status" value="1"/>
</dbReference>
<dbReference type="UniPathway" id="UPA00344"/>
<keyword evidence="1" id="KW-0500">Molybdenum</keyword>
<dbReference type="AlphaFoldDB" id="A0A0U1D7E7"/>
<keyword evidence="1" id="KW-0808">Transferase</keyword>
<evidence type="ECO:0000259" key="2">
    <source>
        <dbReference type="Pfam" id="PF03453"/>
    </source>
</evidence>
<dbReference type="PANTHER" id="PTHR10192">
    <property type="entry name" value="MOLYBDOPTERIN BIOSYNTHESIS PROTEIN"/>
    <property type="match status" value="1"/>
</dbReference>
<dbReference type="EMBL" id="CTEF01000001">
    <property type="protein sequence ID" value="CQD09577.1"/>
    <property type="molecule type" value="Genomic_DNA"/>
</dbReference>
<dbReference type="GO" id="GO:0006777">
    <property type="term" value="P:Mo-molybdopterin cofactor biosynthetic process"/>
    <property type="evidence" value="ECO:0007669"/>
    <property type="project" value="UniProtKB-UniRule"/>
</dbReference>
<comment type="pathway">
    <text evidence="1">Cofactor biosynthesis; molybdopterin biosynthesis.</text>
</comment>
<dbReference type="InterPro" id="IPR038987">
    <property type="entry name" value="MoeA-like"/>
</dbReference>
<dbReference type="InterPro" id="IPR005110">
    <property type="entry name" value="MoeA_linker/N"/>
</dbReference>
<dbReference type="GO" id="GO:0061599">
    <property type="term" value="F:molybdopterin molybdotransferase activity"/>
    <property type="evidence" value="ECO:0007669"/>
    <property type="project" value="UniProtKB-UniRule"/>
</dbReference>
<organism evidence="3 4">
    <name type="scientific">Mycolicibacterium conceptionense</name>
    <dbReference type="NCBI Taxonomy" id="451644"/>
    <lineage>
        <taxon>Bacteria</taxon>
        <taxon>Bacillati</taxon>
        <taxon>Actinomycetota</taxon>
        <taxon>Actinomycetes</taxon>
        <taxon>Mycobacteriales</taxon>
        <taxon>Mycobacteriaceae</taxon>
        <taxon>Mycolicibacterium</taxon>
    </lineage>
</organism>
<dbReference type="Gene3D" id="3.90.105.10">
    <property type="entry name" value="Molybdopterin biosynthesis moea protein, domain 2"/>
    <property type="match status" value="1"/>
</dbReference>
<comment type="catalytic activity">
    <reaction evidence="1">
        <text>adenylyl-molybdopterin + molybdate = Mo-molybdopterin + AMP + H(+)</text>
        <dbReference type="Rhea" id="RHEA:35047"/>
        <dbReference type="ChEBI" id="CHEBI:15378"/>
        <dbReference type="ChEBI" id="CHEBI:36264"/>
        <dbReference type="ChEBI" id="CHEBI:62727"/>
        <dbReference type="ChEBI" id="CHEBI:71302"/>
        <dbReference type="ChEBI" id="CHEBI:456215"/>
    </reaction>
</comment>
<dbReference type="SUPFAM" id="SSF63882">
    <property type="entry name" value="MoeA N-terminal region -like"/>
    <property type="match status" value="1"/>
</dbReference>
<comment type="function">
    <text evidence="1">Catalyzes the insertion of molybdate into adenylated molybdopterin with the concomitant release of AMP.</text>
</comment>
<dbReference type="GO" id="GO:0005829">
    <property type="term" value="C:cytosol"/>
    <property type="evidence" value="ECO:0007669"/>
    <property type="project" value="TreeGrafter"/>
</dbReference>
<feature type="domain" description="MoeA N-terminal and linker" evidence="2">
    <location>
        <begin position="4"/>
        <end position="82"/>
    </location>
</feature>